<dbReference type="EMBL" id="CP002545">
    <property type="protein sequence ID" value="ADY51613.1"/>
    <property type="molecule type" value="Genomic_DNA"/>
</dbReference>
<evidence type="ECO:0000256" key="1">
    <source>
        <dbReference type="ARBA" id="ARBA00006739"/>
    </source>
</evidence>
<dbReference type="InterPro" id="IPR001173">
    <property type="entry name" value="Glyco_trans_2-like"/>
</dbReference>
<dbReference type="KEGG" id="psn:Pedsa_1042"/>
<dbReference type="Gene3D" id="3.90.550.10">
    <property type="entry name" value="Spore Coat Polysaccharide Biosynthesis Protein SpsA, Chain A"/>
    <property type="match status" value="1"/>
</dbReference>
<dbReference type="eggNOG" id="COG1216">
    <property type="taxonomic scope" value="Bacteria"/>
</dbReference>
<dbReference type="InterPro" id="IPR029044">
    <property type="entry name" value="Nucleotide-diphossugar_trans"/>
</dbReference>
<evidence type="ECO:0000313" key="5">
    <source>
        <dbReference type="EMBL" id="ADY51613.1"/>
    </source>
</evidence>
<dbReference type="PANTHER" id="PTHR43179:SF12">
    <property type="entry name" value="GALACTOFURANOSYLTRANSFERASE GLFT2"/>
    <property type="match status" value="1"/>
</dbReference>
<feature type="domain" description="Glycosyltransferase 2-like" evidence="4">
    <location>
        <begin position="7"/>
        <end position="128"/>
    </location>
</feature>
<reference evidence="6" key="2">
    <citation type="submission" date="2011-02" db="EMBL/GenBank/DDBJ databases">
        <title>The complete genome of Pedobacter saltans DSM 12145.</title>
        <authorList>
            <consortium name="US DOE Joint Genome Institute (JGI-PGF)"/>
            <person name="Lucas S."/>
            <person name="Copeland A."/>
            <person name="Lapidus A."/>
            <person name="Bruce D."/>
            <person name="Goodwin L."/>
            <person name="Pitluck S."/>
            <person name="Kyrpides N."/>
            <person name="Mavromatis K."/>
            <person name="Pagani I."/>
            <person name="Ivanova N."/>
            <person name="Ovchinnikova G."/>
            <person name="Lu M."/>
            <person name="Detter J.C."/>
            <person name="Han C."/>
            <person name="Land M."/>
            <person name="Hauser L."/>
            <person name="Markowitz V."/>
            <person name="Cheng J.-F."/>
            <person name="Hugenholtz P."/>
            <person name="Woyke T."/>
            <person name="Wu D."/>
            <person name="Tindall B."/>
            <person name="Pomrenke H.G."/>
            <person name="Brambilla E."/>
            <person name="Klenk H.-P."/>
            <person name="Eisen J.A."/>
        </authorList>
    </citation>
    <scope>NUCLEOTIDE SEQUENCE [LARGE SCALE GENOMIC DNA]</scope>
    <source>
        <strain evidence="6">ATCC 51119 / DSM 12145 / JCM 21818 / LMG 10337 / NBRC 100064 / NCIMB 13643</strain>
    </source>
</reference>
<protein>
    <submittedName>
        <fullName evidence="5">Glycosyl transferase family 2</fullName>
    </submittedName>
</protein>
<dbReference type="RefSeq" id="WP_013632112.1">
    <property type="nucleotide sequence ID" value="NC_015177.1"/>
</dbReference>
<accession>F0SBG7</accession>
<evidence type="ECO:0000259" key="4">
    <source>
        <dbReference type="Pfam" id="PF00535"/>
    </source>
</evidence>
<reference evidence="5 6" key="1">
    <citation type="journal article" date="2011" name="Stand. Genomic Sci.">
        <title>Complete genome sequence of the gliding, heparinolytic Pedobacter saltans type strain (113).</title>
        <authorList>
            <person name="Liolios K."/>
            <person name="Sikorski J."/>
            <person name="Lu M."/>
            <person name="Nolan M."/>
            <person name="Lapidus A."/>
            <person name="Lucas S."/>
            <person name="Hammon N."/>
            <person name="Deshpande S."/>
            <person name="Cheng J.F."/>
            <person name="Tapia R."/>
            <person name="Han C."/>
            <person name="Goodwin L."/>
            <person name="Pitluck S."/>
            <person name="Huntemann M."/>
            <person name="Ivanova N."/>
            <person name="Pagani I."/>
            <person name="Mavromatis K."/>
            <person name="Ovchinikova G."/>
            <person name="Pati A."/>
            <person name="Chen A."/>
            <person name="Palaniappan K."/>
            <person name="Land M."/>
            <person name="Hauser L."/>
            <person name="Brambilla E.M."/>
            <person name="Kotsyurbenko O."/>
            <person name="Rohde M."/>
            <person name="Tindall B.J."/>
            <person name="Abt B."/>
            <person name="Goker M."/>
            <person name="Detter J.C."/>
            <person name="Woyke T."/>
            <person name="Bristow J."/>
            <person name="Eisen J.A."/>
            <person name="Markowitz V."/>
            <person name="Hugenholtz P."/>
            <person name="Klenk H.P."/>
            <person name="Kyrpides N.C."/>
        </authorList>
    </citation>
    <scope>NUCLEOTIDE SEQUENCE [LARGE SCALE GENOMIC DNA]</scope>
    <source>
        <strain evidence="6">ATCC 51119 / DSM 12145 / JCM 21818 / LMG 10337 / NBRC 100064 / NCIMB 13643</strain>
    </source>
</reference>
<dbReference type="CDD" id="cd04186">
    <property type="entry name" value="GT_2_like_c"/>
    <property type="match status" value="1"/>
</dbReference>
<gene>
    <name evidence="5" type="ordered locus">Pedsa_1042</name>
</gene>
<keyword evidence="3 5" id="KW-0808">Transferase</keyword>
<dbReference type="OrthoDB" id="9771846at2"/>
<evidence type="ECO:0000256" key="3">
    <source>
        <dbReference type="ARBA" id="ARBA00022679"/>
    </source>
</evidence>
<name>F0SBG7_PSESL</name>
<comment type="similarity">
    <text evidence="1">Belongs to the glycosyltransferase 2 family.</text>
</comment>
<dbReference type="PANTHER" id="PTHR43179">
    <property type="entry name" value="RHAMNOSYLTRANSFERASE WBBL"/>
    <property type="match status" value="1"/>
</dbReference>
<dbReference type="GO" id="GO:0016757">
    <property type="term" value="F:glycosyltransferase activity"/>
    <property type="evidence" value="ECO:0007669"/>
    <property type="project" value="UniProtKB-KW"/>
</dbReference>
<dbReference type="AlphaFoldDB" id="F0SBG7"/>
<dbReference type="Pfam" id="PF00535">
    <property type="entry name" value="Glycos_transf_2"/>
    <property type="match status" value="1"/>
</dbReference>
<keyword evidence="6" id="KW-1185">Reference proteome</keyword>
<dbReference type="STRING" id="762903.Pedsa_1042"/>
<evidence type="ECO:0000313" key="6">
    <source>
        <dbReference type="Proteomes" id="UP000000310"/>
    </source>
</evidence>
<dbReference type="SUPFAM" id="SSF53448">
    <property type="entry name" value="Nucleotide-diphospho-sugar transferases"/>
    <property type="match status" value="1"/>
</dbReference>
<dbReference type="Proteomes" id="UP000000310">
    <property type="component" value="Chromosome"/>
</dbReference>
<sequence length="339" mass="39049">MSLPKVSVVILNWNGKQHLEEFLPTVYNSQYENLEIVVGDNASTDDSVKFVKDNFPLIKIIENHENLGYAGGYNAVLKQVEADYYVLLNSDVEVPPYWINPVIELMESDNQIAIAQPKIKSFFQRDYFEYAGAAGGFIDKFGYPFCRGRIFDSLEKDNGQYNDIQEIFWASGCALFIKSLAWKRLGGLDANFFAHMEEIDICWRAKNLGLKVMYCGLSEVYHVGGGTLNTESPHKTYLNFRNNAFLLKKNLSPIRTSFVIPFRFFLDFLALLRFAFKRQFANAGAVSKAHRAVCMAFLKRKINYNKDISNHPNKTGLYQKSIVWDYFVKKKKEFKDLEF</sequence>
<evidence type="ECO:0000256" key="2">
    <source>
        <dbReference type="ARBA" id="ARBA00022676"/>
    </source>
</evidence>
<organism evidence="5 6">
    <name type="scientific">Pseudopedobacter saltans (strain ATCC 51119 / DSM 12145 / JCM 21818 / CCUG 39354 / LMG 10337 / NBRC 100064 / NCIMB 13643)</name>
    <name type="common">Pedobacter saltans</name>
    <dbReference type="NCBI Taxonomy" id="762903"/>
    <lineage>
        <taxon>Bacteria</taxon>
        <taxon>Pseudomonadati</taxon>
        <taxon>Bacteroidota</taxon>
        <taxon>Sphingobacteriia</taxon>
        <taxon>Sphingobacteriales</taxon>
        <taxon>Sphingobacteriaceae</taxon>
        <taxon>Pseudopedobacter</taxon>
    </lineage>
</organism>
<keyword evidence="2" id="KW-0328">Glycosyltransferase</keyword>
<dbReference type="HOGENOM" id="CLU_023845_4_0_10"/>
<proteinExistence type="inferred from homology"/>